<reference evidence="3 4" key="1">
    <citation type="journal article" date="2020" name="G3 (Bethesda)">
        <title>Improved Reference Genome for Cyclotella cryptica CCMP332, a Model for Cell Wall Morphogenesis, Salinity Adaptation, and Lipid Production in Diatoms (Bacillariophyta).</title>
        <authorList>
            <person name="Roberts W.R."/>
            <person name="Downey K.M."/>
            <person name="Ruck E.C."/>
            <person name="Traller J.C."/>
            <person name="Alverson A.J."/>
        </authorList>
    </citation>
    <scope>NUCLEOTIDE SEQUENCE [LARGE SCALE GENOMIC DNA]</scope>
    <source>
        <strain evidence="3 4">CCMP332</strain>
    </source>
</reference>
<keyword evidence="4" id="KW-1185">Reference proteome</keyword>
<comment type="caution">
    <text evidence="3">The sequence shown here is derived from an EMBL/GenBank/DDBJ whole genome shotgun (WGS) entry which is preliminary data.</text>
</comment>
<feature type="region of interest" description="Disordered" evidence="1">
    <location>
        <begin position="524"/>
        <end position="562"/>
    </location>
</feature>
<dbReference type="Pfam" id="PF20710">
    <property type="entry name" value="DUF6824"/>
    <property type="match status" value="1"/>
</dbReference>
<name>A0ABD3QWW4_9STRA</name>
<feature type="region of interest" description="Disordered" evidence="1">
    <location>
        <begin position="245"/>
        <end position="266"/>
    </location>
</feature>
<feature type="compositionally biased region" description="Basic and acidic residues" evidence="1">
    <location>
        <begin position="60"/>
        <end position="71"/>
    </location>
</feature>
<feature type="compositionally biased region" description="Pro residues" evidence="1">
    <location>
        <begin position="464"/>
        <end position="474"/>
    </location>
</feature>
<feature type="domain" description="DUF6824" evidence="2">
    <location>
        <begin position="169"/>
        <end position="254"/>
    </location>
</feature>
<dbReference type="AlphaFoldDB" id="A0ABD3QWW4"/>
<proteinExistence type="predicted"/>
<feature type="region of interest" description="Disordered" evidence="1">
    <location>
        <begin position="1"/>
        <end position="177"/>
    </location>
</feature>
<feature type="compositionally biased region" description="Polar residues" evidence="1">
    <location>
        <begin position="83"/>
        <end position="108"/>
    </location>
</feature>
<dbReference type="Proteomes" id="UP001516023">
    <property type="component" value="Unassembled WGS sequence"/>
</dbReference>
<feature type="compositionally biased region" description="Polar residues" evidence="1">
    <location>
        <begin position="412"/>
        <end position="431"/>
    </location>
</feature>
<feature type="compositionally biased region" description="Low complexity" evidence="1">
    <location>
        <begin position="1"/>
        <end position="21"/>
    </location>
</feature>
<feature type="compositionally biased region" description="Low complexity" evidence="1">
    <location>
        <begin position="544"/>
        <end position="557"/>
    </location>
</feature>
<accession>A0ABD3QWW4</accession>
<sequence>MESRSIINKSSIISTRSSTRSQLKANKARQAELKALYHSSFSSASTNKNDKSTLDNNDSSDIKAEETREPIESSPPRVKRSSSESTSMSPIKVMTDSSPSQDELNNVTPDKRHDSPETTEAQTTSVDDDANVDVNATQQEAQEVETPEERAKRRAAHPMKDIAEPLPTDCLFGRGGGTNHHPGNKLYRKMVEDKKDVYLKSKRLDKPLVAMQIIKEWRELDPPGRFLKQDEVTKLWSDVGDKKAREKTSQALREKTGKGSEMDDYEKETRFESGTKMVPRGNLVTRDHSLGTEVIEGEEYYSMEGFSWDELDNREAQDPPPSSTAAYPYVRENSLVQNPLPGADVNHPAHNSFGGYPPPPTPHHHHYGHPPPPPPPHHPSSHHPSHRYPPQHDYHHRPSPSGQTHHDRGRNHSLSMNPLPGASTSNPATNSFDDDRGRPSWGSYSSYDSRAPPPLPPSYYGYGHPPPPPPPAWGSPPSHYHPHGSPPLSHYGRPAPQSAFAPYDGRVQYYDEMAGSPQDFTKIASLMGEEEDEIKRDDEKMSRSGSNSTNSIERSSSWGGYERKNSLVARETSIGSFAPYDVLNGEDNGDTLDDTLIQRSKSMPHPKPYDNNIFPSPPLPIQNRKKPEIVEKKASPVEQDAEKPSLLRKISGGGMHPPPPPAPRDGVYRPEPVKRDTSNQPESPETKRSTKRVVLSRDASAISRTLKEEQLKKAVSSKLSKAELIDRNLSIEINKLGLGDRPTSLGRMTTDQLLNSLLDDDIQNSLLDPQPLTLDDRVPTIDAIAMGIASGQRTQSCDMDDALGLIMDDTDDAVVADAPSAVNEDIAAKWIRGESFAEEDAI</sequence>
<evidence type="ECO:0000256" key="1">
    <source>
        <dbReference type="SAM" id="MobiDB-lite"/>
    </source>
</evidence>
<evidence type="ECO:0000259" key="2">
    <source>
        <dbReference type="Pfam" id="PF20710"/>
    </source>
</evidence>
<feature type="region of interest" description="Disordered" evidence="1">
    <location>
        <begin position="336"/>
        <end position="503"/>
    </location>
</feature>
<evidence type="ECO:0000313" key="3">
    <source>
        <dbReference type="EMBL" id="KAL3804703.1"/>
    </source>
</evidence>
<feature type="compositionally biased region" description="Basic and acidic residues" evidence="1">
    <location>
        <begin position="666"/>
        <end position="677"/>
    </location>
</feature>
<dbReference type="InterPro" id="IPR049227">
    <property type="entry name" value="DUF6824"/>
</dbReference>
<feature type="compositionally biased region" description="Basic and acidic residues" evidence="1">
    <location>
        <begin position="625"/>
        <end position="645"/>
    </location>
</feature>
<feature type="compositionally biased region" description="Basic and acidic residues" evidence="1">
    <location>
        <begin position="533"/>
        <end position="542"/>
    </location>
</feature>
<gene>
    <name evidence="3" type="ORF">HJC23_008518</name>
</gene>
<feature type="region of interest" description="Disordered" evidence="1">
    <location>
        <begin position="576"/>
        <end position="695"/>
    </location>
</feature>
<organism evidence="3 4">
    <name type="scientific">Cyclotella cryptica</name>
    <dbReference type="NCBI Taxonomy" id="29204"/>
    <lineage>
        <taxon>Eukaryota</taxon>
        <taxon>Sar</taxon>
        <taxon>Stramenopiles</taxon>
        <taxon>Ochrophyta</taxon>
        <taxon>Bacillariophyta</taxon>
        <taxon>Coscinodiscophyceae</taxon>
        <taxon>Thalassiosirophycidae</taxon>
        <taxon>Stephanodiscales</taxon>
        <taxon>Stephanodiscaceae</taxon>
        <taxon>Cyclotella</taxon>
    </lineage>
</organism>
<evidence type="ECO:0000313" key="4">
    <source>
        <dbReference type="Proteomes" id="UP001516023"/>
    </source>
</evidence>
<feature type="compositionally biased region" description="Pro residues" evidence="1">
    <location>
        <begin position="369"/>
        <end position="378"/>
    </location>
</feature>
<protein>
    <recommendedName>
        <fullName evidence="2">DUF6824 domain-containing protein</fullName>
    </recommendedName>
</protein>
<dbReference type="EMBL" id="JABMIG020000006">
    <property type="protein sequence ID" value="KAL3804703.1"/>
    <property type="molecule type" value="Genomic_DNA"/>
</dbReference>